<dbReference type="PANTHER" id="PTHR12558">
    <property type="entry name" value="CELL DIVISION CYCLE 16,23,27"/>
    <property type="match status" value="1"/>
</dbReference>
<dbReference type="RefSeq" id="WP_277265672.1">
    <property type="nucleotide sequence ID" value="NZ_JAIHUT010000021.1"/>
</dbReference>
<dbReference type="PATRIC" id="fig|28128.5.peg.3061"/>
<dbReference type="EMBL" id="LRQG01000284">
    <property type="protein sequence ID" value="KXA31209.1"/>
    <property type="molecule type" value="Genomic_DNA"/>
</dbReference>
<evidence type="ECO:0000313" key="3">
    <source>
        <dbReference type="Proteomes" id="UP000070533"/>
    </source>
</evidence>
<dbReference type="Pfam" id="PF13181">
    <property type="entry name" value="TPR_8"/>
    <property type="match status" value="1"/>
</dbReference>
<name>A0A133PR92_9BACT</name>
<feature type="repeat" description="TPR" evidence="1">
    <location>
        <begin position="277"/>
        <end position="310"/>
    </location>
</feature>
<comment type="caution">
    <text evidence="2">The sequence shown here is derived from an EMBL/GenBank/DDBJ whole genome shotgun (WGS) entry which is preliminary data.</text>
</comment>
<dbReference type="SUPFAM" id="SSF48452">
    <property type="entry name" value="TPR-like"/>
    <property type="match status" value="2"/>
</dbReference>
<dbReference type="Proteomes" id="UP000070533">
    <property type="component" value="Unassembled WGS sequence"/>
</dbReference>
<dbReference type="Gene3D" id="1.25.40.10">
    <property type="entry name" value="Tetratricopeptide repeat domain"/>
    <property type="match status" value="3"/>
</dbReference>
<dbReference type="AlphaFoldDB" id="A0A133PR92"/>
<dbReference type="PROSITE" id="PS50005">
    <property type="entry name" value="TPR"/>
    <property type="match status" value="1"/>
</dbReference>
<evidence type="ECO:0000256" key="1">
    <source>
        <dbReference type="PROSITE-ProRule" id="PRU00339"/>
    </source>
</evidence>
<dbReference type="SMART" id="SM00028">
    <property type="entry name" value="TPR"/>
    <property type="match status" value="4"/>
</dbReference>
<gene>
    <name evidence="2" type="ORF">HMPREF3226_02969</name>
</gene>
<keyword evidence="3" id="KW-1185">Reference proteome</keyword>
<dbReference type="STRING" id="28128.HMPREF3226_02969"/>
<keyword evidence="1" id="KW-0802">TPR repeat</keyword>
<proteinExistence type="predicted"/>
<dbReference type="PANTHER" id="PTHR12558:SF13">
    <property type="entry name" value="CELL DIVISION CYCLE PROTEIN 27 HOMOLOG"/>
    <property type="match status" value="1"/>
</dbReference>
<sequence length="418" mass="48381">MTRRNVGLDNYYRSDKFKRILHEYEEYVKSGIVSFLNSEELTDVAEYYHLKGDVEKAYQAANYALDIFPGSTSPLAFLSRLALLVENDLQKAEDLADEIVEKTDFEFVYLKAEILIVKGNFKEANLCLKERLAFIDEYEKEDFILDAANLFADYNQEDFTEQWLSISHKKESSQYKEVQARLLINRGLYKDSESILNDLLNTDPYSNVYWNYLAQSQFQSGNYQESITSSEYSLAINPDDEEALLNKANGLFSLGNYKDALVFYQKYIKACNLGDLHIINVTIGHIYLLLNNIDQAYIFFHQALKLSKSKAETYVHIAMSAFDNGYVNCAFQLLSKYLPKTSNDWIYGYACLARCSFELGYNEEYSQYLRNAIEINEKECMDLLGDLYPKGLQPKDYPYFLPDYSLINTDMKDGLNIL</sequence>
<dbReference type="Pfam" id="PF13432">
    <property type="entry name" value="TPR_16"/>
    <property type="match status" value="1"/>
</dbReference>
<evidence type="ECO:0000313" key="2">
    <source>
        <dbReference type="EMBL" id="KXA31209.1"/>
    </source>
</evidence>
<reference evidence="3" key="1">
    <citation type="submission" date="2016-01" db="EMBL/GenBank/DDBJ databases">
        <authorList>
            <person name="Mitreva M."/>
            <person name="Pepin K.H."/>
            <person name="Mihindukulasuriya K.A."/>
            <person name="Fulton R."/>
            <person name="Fronick C."/>
            <person name="O'Laughlin M."/>
            <person name="Miner T."/>
            <person name="Herter B."/>
            <person name="Rosa B.A."/>
            <person name="Cordes M."/>
            <person name="Tomlinson C."/>
            <person name="Wollam A."/>
            <person name="Palsikar V.B."/>
            <person name="Mardis E.R."/>
            <person name="Wilson R.K."/>
        </authorList>
    </citation>
    <scope>NUCLEOTIDE SEQUENCE [LARGE SCALE GENOMIC DNA]</scope>
    <source>
        <strain evidence="3">MJR7716</strain>
    </source>
</reference>
<protein>
    <submittedName>
        <fullName evidence="2">Tetratricopeptide repeat protein</fullName>
    </submittedName>
</protein>
<dbReference type="InterPro" id="IPR019734">
    <property type="entry name" value="TPR_rpt"/>
</dbReference>
<dbReference type="InterPro" id="IPR011990">
    <property type="entry name" value="TPR-like_helical_dom_sf"/>
</dbReference>
<organism evidence="2 3">
    <name type="scientific">Prevotella corporis</name>
    <dbReference type="NCBI Taxonomy" id="28128"/>
    <lineage>
        <taxon>Bacteria</taxon>
        <taxon>Pseudomonadati</taxon>
        <taxon>Bacteroidota</taxon>
        <taxon>Bacteroidia</taxon>
        <taxon>Bacteroidales</taxon>
        <taxon>Prevotellaceae</taxon>
        <taxon>Prevotella</taxon>
    </lineage>
</organism>
<dbReference type="eggNOG" id="COG0457">
    <property type="taxonomic scope" value="Bacteria"/>
</dbReference>
<accession>A0A133PR92</accession>